<evidence type="ECO:0000259" key="1">
    <source>
        <dbReference type="Pfam" id="PF00535"/>
    </source>
</evidence>
<evidence type="ECO:0000313" key="3">
    <source>
        <dbReference type="Proteomes" id="UP000636505"/>
    </source>
</evidence>
<feature type="domain" description="Glycosyltransferase 2-like" evidence="1">
    <location>
        <begin position="23"/>
        <end position="141"/>
    </location>
</feature>
<dbReference type="SUPFAM" id="SSF53448">
    <property type="entry name" value="Nucleotide-diphospho-sugar transferases"/>
    <property type="match status" value="1"/>
</dbReference>
<keyword evidence="3" id="KW-1185">Reference proteome</keyword>
<dbReference type="InterPro" id="IPR050834">
    <property type="entry name" value="Glycosyltransf_2"/>
</dbReference>
<dbReference type="InterPro" id="IPR001173">
    <property type="entry name" value="Glyco_trans_2-like"/>
</dbReference>
<organism evidence="2 3">
    <name type="scientific">Vasconcelosia minhoensis LEGE 07310</name>
    <dbReference type="NCBI Taxonomy" id="915328"/>
    <lineage>
        <taxon>Bacteria</taxon>
        <taxon>Bacillati</taxon>
        <taxon>Cyanobacteriota</taxon>
        <taxon>Cyanophyceae</taxon>
        <taxon>Nodosilineales</taxon>
        <taxon>Cymatolegaceae</taxon>
        <taxon>Vasconcelosia</taxon>
        <taxon>Vasconcelosia minhoensis</taxon>
    </lineage>
</organism>
<dbReference type="PANTHER" id="PTHR43685">
    <property type="entry name" value="GLYCOSYLTRANSFERASE"/>
    <property type="match status" value="1"/>
</dbReference>
<dbReference type="EMBL" id="JADEXG010000005">
    <property type="protein sequence ID" value="MBE9076326.1"/>
    <property type="molecule type" value="Genomic_DNA"/>
</dbReference>
<dbReference type="Proteomes" id="UP000636505">
    <property type="component" value="Unassembled WGS sequence"/>
</dbReference>
<sequence>MTGKKRHEDTICDEGNDFHPLVSVIIPVFNDFSRLLLCLTSLRNQSYPKDYYEIIVVDNNSTSFFNLSHSEFGEIKLCFEATPGSYAARNKGISVAKGDIFAFIDSDCVAQKSWIANGVAALESASAHLVGGQVTFILSPQRTPAEIYDSLTNMQIERNIAERKVSKTANLFVRREIFDSVGLFPQHLKSGGDVAWTKKATDSGHLLAYSKEAEVFHPARKLPQLLKKQFRVGKGQTTMRLAEGQTLKKIAIDTIFCFKYPRIQFLTDKIEPKYEEEVMSRPLAILLVIWLCNISTGLGRFTTILIKLVTSLK</sequence>
<evidence type="ECO:0000313" key="2">
    <source>
        <dbReference type="EMBL" id="MBE9076326.1"/>
    </source>
</evidence>
<protein>
    <submittedName>
        <fullName evidence="2">Glycosyltransferase</fullName>
    </submittedName>
</protein>
<dbReference type="RefSeq" id="WP_193904992.1">
    <property type="nucleotide sequence ID" value="NZ_JADEXG010000005.1"/>
</dbReference>
<gene>
    <name evidence="2" type="ORF">IQ241_03275</name>
</gene>
<dbReference type="InterPro" id="IPR029044">
    <property type="entry name" value="Nucleotide-diphossugar_trans"/>
</dbReference>
<dbReference type="PANTHER" id="PTHR43685:SF2">
    <property type="entry name" value="GLYCOSYLTRANSFERASE 2-LIKE DOMAIN-CONTAINING PROTEIN"/>
    <property type="match status" value="1"/>
</dbReference>
<dbReference type="AlphaFoldDB" id="A0A8J7DKF2"/>
<proteinExistence type="predicted"/>
<dbReference type="Pfam" id="PF00535">
    <property type="entry name" value="Glycos_transf_2"/>
    <property type="match status" value="1"/>
</dbReference>
<accession>A0A8J7DKF2</accession>
<dbReference type="Gene3D" id="3.90.550.10">
    <property type="entry name" value="Spore Coat Polysaccharide Biosynthesis Protein SpsA, Chain A"/>
    <property type="match status" value="1"/>
</dbReference>
<reference evidence="2" key="1">
    <citation type="submission" date="2020-10" db="EMBL/GenBank/DDBJ databases">
        <authorList>
            <person name="Castelo-Branco R."/>
            <person name="Eusebio N."/>
            <person name="Adriana R."/>
            <person name="Vieira A."/>
            <person name="Brugerolle De Fraissinette N."/>
            <person name="Rezende De Castro R."/>
            <person name="Schneider M.P."/>
            <person name="Vasconcelos V."/>
            <person name="Leao P.N."/>
        </authorList>
    </citation>
    <scope>NUCLEOTIDE SEQUENCE</scope>
    <source>
        <strain evidence="2">LEGE 07310</strain>
    </source>
</reference>
<comment type="caution">
    <text evidence="2">The sequence shown here is derived from an EMBL/GenBank/DDBJ whole genome shotgun (WGS) entry which is preliminary data.</text>
</comment>
<name>A0A8J7DKF2_9CYAN</name>